<accession>R9PDC4</accession>
<organism evidence="1 2">
    <name type="scientific">Pseudozyma hubeiensis (strain SY62)</name>
    <name type="common">Yeast</name>
    <dbReference type="NCBI Taxonomy" id="1305764"/>
    <lineage>
        <taxon>Eukaryota</taxon>
        <taxon>Fungi</taxon>
        <taxon>Dikarya</taxon>
        <taxon>Basidiomycota</taxon>
        <taxon>Ustilaginomycotina</taxon>
        <taxon>Ustilaginomycetes</taxon>
        <taxon>Ustilaginales</taxon>
        <taxon>Ustilaginaceae</taxon>
        <taxon>Pseudozyma</taxon>
    </lineage>
</organism>
<evidence type="ECO:0000313" key="1">
    <source>
        <dbReference type="EMBL" id="GAC96110.1"/>
    </source>
</evidence>
<protein>
    <submittedName>
        <fullName evidence="1">Glycine cleavage system H protein</fullName>
    </submittedName>
</protein>
<proteinExistence type="predicted"/>
<gene>
    <name evidence="1" type="ORF">PHSY_003690</name>
</gene>
<reference evidence="2" key="1">
    <citation type="journal article" date="2013" name="Genome Announc.">
        <title>Draft genome sequence of the basidiomycetous yeast-like fungus Pseudozyma hubeiensis SY62, which produces an abundant amount of the biosurfactant mannosylerythritol lipids.</title>
        <authorList>
            <person name="Konishi M."/>
            <person name="Hatada Y."/>
            <person name="Horiuchi J."/>
        </authorList>
    </citation>
    <scope>NUCLEOTIDE SEQUENCE [LARGE SCALE GENOMIC DNA]</scope>
    <source>
        <strain evidence="2">SY62</strain>
    </source>
</reference>
<dbReference type="Proteomes" id="UP000014071">
    <property type="component" value="Unassembled WGS sequence"/>
</dbReference>
<dbReference type="HOGENOM" id="CLU_1533238_0_0_1"/>
<dbReference type="GeneID" id="24108976"/>
<sequence>MEALCFVEAVDFAGATVGNTVFCCGSEDVFEAERDTFARTGVEAEALDEGTAADFFFVHFSAFEVERAVDENEDVELDVEAADVGEKEGGAVVAPLFPKYNTYVAAIGRGIGAVKTSPCIGTIFNGVMRGITAAFTAASAKMSKAVARYMQSKAALRFVDRVILISVLCLCEGKK</sequence>
<keyword evidence="2" id="KW-1185">Reference proteome</keyword>
<name>R9PDC4_PSEHS</name>
<dbReference type="AlphaFoldDB" id="R9PDC4"/>
<evidence type="ECO:0000313" key="2">
    <source>
        <dbReference type="Proteomes" id="UP000014071"/>
    </source>
</evidence>
<dbReference type="RefSeq" id="XP_012189697.1">
    <property type="nucleotide sequence ID" value="XM_012334307.1"/>
</dbReference>
<dbReference type="EMBL" id="DF238801">
    <property type="protein sequence ID" value="GAC96110.1"/>
    <property type="molecule type" value="Genomic_DNA"/>
</dbReference>